<feature type="domain" description="HTH gntR-type" evidence="4">
    <location>
        <begin position="9"/>
        <end position="77"/>
    </location>
</feature>
<evidence type="ECO:0000313" key="6">
    <source>
        <dbReference type="Proteomes" id="UP000480684"/>
    </source>
</evidence>
<dbReference type="AlphaFoldDB" id="A0A7C9UW67"/>
<keyword evidence="2" id="KW-0238">DNA-binding</keyword>
<proteinExistence type="predicted"/>
<dbReference type="Gene3D" id="1.10.10.10">
    <property type="entry name" value="Winged helix-like DNA-binding domain superfamily/Winged helix DNA-binding domain"/>
    <property type="match status" value="1"/>
</dbReference>
<dbReference type="CDD" id="cd07377">
    <property type="entry name" value="WHTH_GntR"/>
    <property type="match status" value="1"/>
</dbReference>
<keyword evidence="3" id="KW-0804">Transcription</keyword>
<dbReference type="InterPro" id="IPR036388">
    <property type="entry name" value="WH-like_DNA-bd_sf"/>
</dbReference>
<dbReference type="GO" id="GO:0003700">
    <property type="term" value="F:DNA-binding transcription factor activity"/>
    <property type="evidence" value="ECO:0007669"/>
    <property type="project" value="InterPro"/>
</dbReference>
<dbReference type="Pfam" id="PF07729">
    <property type="entry name" value="FCD"/>
    <property type="match status" value="1"/>
</dbReference>
<dbReference type="SMART" id="SM00345">
    <property type="entry name" value="HTH_GNTR"/>
    <property type="match status" value="1"/>
</dbReference>
<evidence type="ECO:0000313" key="5">
    <source>
        <dbReference type="EMBL" id="NFV80509.1"/>
    </source>
</evidence>
<dbReference type="RefSeq" id="WP_163678898.1">
    <property type="nucleotide sequence ID" value="NZ_JAAIYP010000037.1"/>
</dbReference>
<dbReference type="InterPro" id="IPR000524">
    <property type="entry name" value="Tscrpt_reg_HTH_GntR"/>
</dbReference>
<dbReference type="PANTHER" id="PTHR43537">
    <property type="entry name" value="TRANSCRIPTIONAL REGULATOR, GNTR FAMILY"/>
    <property type="match status" value="1"/>
</dbReference>
<keyword evidence="6" id="KW-1185">Reference proteome</keyword>
<dbReference type="InterPro" id="IPR011711">
    <property type="entry name" value="GntR_C"/>
</dbReference>
<dbReference type="PROSITE" id="PS50949">
    <property type="entry name" value="HTH_GNTR"/>
    <property type="match status" value="1"/>
</dbReference>
<evidence type="ECO:0000256" key="2">
    <source>
        <dbReference type="ARBA" id="ARBA00023125"/>
    </source>
</evidence>
<gene>
    <name evidence="5" type="ORF">G4223_10350</name>
</gene>
<dbReference type="SMART" id="SM00895">
    <property type="entry name" value="FCD"/>
    <property type="match status" value="1"/>
</dbReference>
<dbReference type="EMBL" id="JAAIYP010000037">
    <property type="protein sequence ID" value="NFV80509.1"/>
    <property type="molecule type" value="Genomic_DNA"/>
</dbReference>
<organism evidence="5 6">
    <name type="scientific">Magnetospirillum aberrantis SpK</name>
    <dbReference type="NCBI Taxonomy" id="908842"/>
    <lineage>
        <taxon>Bacteria</taxon>
        <taxon>Pseudomonadati</taxon>
        <taxon>Pseudomonadota</taxon>
        <taxon>Alphaproteobacteria</taxon>
        <taxon>Rhodospirillales</taxon>
        <taxon>Rhodospirillaceae</taxon>
        <taxon>Magnetospirillum</taxon>
    </lineage>
</organism>
<dbReference type="Proteomes" id="UP000480684">
    <property type="component" value="Unassembled WGS sequence"/>
</dbReference>
<comment type="caution">
    <text evidence="5">The sequence shown here is derived from an EMBL/GenBank/DDBJ whole genome shotgun (WGS) entry which is preliminary data.</text>
</comment>
<dbReference type="InterPro" id="IPR036390">
    <property type="entry name" value="WH_DNA-bd_sf"/>
</dbReference>
<evidence type="ECO:0000256" key="1">
    <source>
        <dbReference type="ARBA" id="ARBA00023015"/>
    </source>
</evidence>
<dbReference type="PANTHER" id="PTHR43537:SF51">
    <property type="entry name" value="HTH-TYPE TRANSCRIPTIONAL REGULATOR LGOR-RELATED"/>
    <property type="match status" value="1"/>
</dbReference>
<dbReference type="SUPFAM" id="SSF48008">
    <property type="entry name" value="GntR ligand-binding domain-like"/>
    <property type="match status" value="1"/>
</dbReference>
<dbReference type="Gene3D" id="1.20.120.530">
    <property type="entry name" value="GntR ligand-binding domain-like"/>
    <property type="match status" value="1"/>
</dbReference>
<protein>
    <submittedName>
        <fullName evidence="5">FadR family transcriptional regulator</fullName>
    </submittedName>
</protein>
<dbReference type="SUPFAM" id="SSF46785">
    <property type="entry name" value="Winged helix' DNA-binding domain"/>
    <property type="match status" value="1"/>
</dbReference>
<dbReference type="Pfam" id="PF00392">
    <property type="entry name" value="GntR"/>
    <property type="match status" value="1"/>
</dbReference>
<evidence type="ECO:0000259" key="4">
    <source>
        <dbReference type="PROSITE" id="PS50949"/>
    </source>
</evidence>
<dbReference type="InterPro" id="IPR008920">
    <property type="entry name" value="TF_FadR/GntR_C"/>
</dbReference>
<sequence>MPLPLIERRSLVEQTAEALRARVATGEWPVDARIPPEAELVRLFGVSRNTVREAVRCLAHAGMLEVRQGDGTYVRATADSGETLRRIAHASLRDRIEVRCALEENAARLAAARRSEDDVAALRATRDRCDGLIAAGRIDEYITHDFTFHRRIVSASGNAALEELYLYFATAIRASIRHSIGDAQLPEPSAAQHRDVLEAIARRDSDGAAVAARAMFAPLLASLDSLLVRP</sequence>
<accession>A0A7C9UW67</accession>
<name>A0A7C9UW67_9PROT</name>
<keyword evidence="1" id="KW-0805">Transcription regulation</keyword>
<evidence type="ECO:0000256" key="3">
    <source>
        <dbReference type="ARBA" id="ARBA00023163"/>
    </source>
</evidence>
<dbReference type="GO" id="GO:0003677">
    <property type="term" value="F:DNA binding"/>
    <property type="evidence" value="ECO:0007669"/>
    <property type="project" value="UniProtKB-KW"/>
</dbReference>
<dbReference type="PRINTS" id="PR00035">
    <property type="entry name" value="HTHGNTR"/>
</dbReference>
<reference evidence="5 6" key="1">
    <citation type="submission" date="2020-02" db="EMBL/GenBank/DDBJ databases">
        <authorList>
            <person name="Dziuba M."/>
            <person name="Kuznetsov B."/>
            <person name="Mardanov A."/>
            <person name="Ravin N."/>
            <person name="Grouzdev D."/>
        </authorList>
    </citation>
    <scope>NUCLEOTIDE SEQUENCE [LARGE SCALE GENOMIC DNA]</scope>
    <source>
        <strain evidence="5 6">SpK</strain>
    </source>
</reference>